<keyword evidence="3" id="KW-1185">Reference proteome</keyword>
<reference evidence="2 3" key="1">
    <citation type="journal article" date="2018" name="Arch. Microbiol.">
        <title>New insights into the metabolic potential of the phototrophic purple bacterium Rhodopila globiformis DSM 161(T) from its draft genome sequence and evidence for a vanadium-dependent nitrogenase.</title>
        <authorList>
            <person name="Imhoff J.F."/>
            <person name="Rahn T."/>
            <person name="Kunzel S."/>
            <person name="Neulinger S.C."/>
        </authorList>
    </citation>
    <scope>NUCLEOTIDE SEQUENCE [LARGE SCALE GENOMIC DNA]</scope>
    <source>
        <strain evidence="2 3">DSM 16996</strain>
    </source>
</reference>
<name>A0A2S6NF84_9HYPH</name>
<evidence type="ECO:0000256" key="1">
    <source>
        <dbReference type="SAM" id="MobiDB-lite"/>
    </source>
</evidence>
<sequence length="151" mass="16390">MPPILASSIWRMMSMTQEFEAANERMVKVELHLHLSVAGDPRPDWRDWPGGPNAAPQLEPPRPRRLLAKSFTVVSLLIVGGIGASFVHRVLENSATSRAEFATPPLTQLPSMADIPREVVPAPAPNPRPEVNAGENSGEPSRRGTGAFGLR</sequence>
<feature type="region of interest" description="Disordered" evidence="1">
    <location>
        <begin position="117"/>
        <end position="151"/>
    </location>
</feature>
<proteinExistence type="predicted"/>
<gene>
    <name evidence="2" type="ORF">CCR94_02410</name>
</gene>
<dbReference type="EMBL" id="NHSJ01000025">
    <property type="protein sequence ID" value="PPQ33273.1"/>
    <property type="molecule type" value="Genomic_DNA"/>
</dbReference>
<protein>
    <submittedName>
        <fullName evidence="2">Uncharacterized protein</fullName>
    </submittedName>
</protein>
<evidence type="ECO:0000313" key="3">
    <source>
        <dbReference type="Proteomes" id="UP000239089"/>
    </source>
</evidence>
<dbReference type="AlphaFoldDB" id="A0A2S6NF84"/>
<organism evidence="2 3">
    <name type="scientific">Rhodoblastus sphagnicola</name>
    <dbReference type="NCBI Taxonomy" id="333368"/>
    <lineage>
        <taxon>Bacteria</taxon>
        <taxon>Pseudomonadati</taxon>
        <taxon>Pseudomonadota</taxon>
        <taxon>Alphaproteobacteria</taxon>
        <taxon>Hyphomicrobiales</taxon>
        <taxon>Rhodoblastaceae</taxon>
        <taxon>Rhodoblastus</taxon>
    </lineage>
</organism>
<comment type="caution">
    <text evidence="2">The sequence shown here is derived from an EMBL/GenBank/DDBJ whole genome shotgun (WGS) entry which is preliminary data.</text>
</comment>
<accession>A0A2S6NF84</accession>
<dbReference type="Proteomes" id="UP000239089">
    <property type="component" value="Unassembled WGS sequence"/>
</dbReference>
<evidence type="ECO:0000313" key="2">
    <source>
        <dbReference type="EMBL" id="PPQ33273.1"/>
    </source>
</evidence>